<evidence type="ECO:0000313" key="2">
    <source>
        <dbReference type="EMBL" id="MBK1854523.1"/>
    </source>
</evidence>
<dbReference type="Proteomes" id="UP000634206">
    <property type="component" value="Unassembled WGS sequence"/>
</dbReference>
<comment type="caution">
    <text evidence="2">The sequence shown here is derived from an EMBL/GenBank/DDBJ whole genome shotgun (WGS) entry which is preliminary data.</text>
</comment>
<feature type="signal peptide" evidence="1">
    <location>
        <begin position="1"/>
        <end position="19"/>
    </location>
</feature>
<dbReference type="EMBL" id="JAENIG010000003">
    <property type="protein sequence ID" value="MBK1854523.1"/>
    <property type="molecule type" value="Genomic_DNA"/>
</dbReference>
<organism evidence="2 3">
    <name type="scientific">Oceaniferula flava</name>
    <dbReference type="NCBI Taxonomy" id="2800421"/>
    <lineage>
        <taxon>Bacteria</taxon>
        <taxon>Pseudomonadati</taxon>
        <taxon>Verrucomicrobiota</taxon>
        <taxon>Verrucomicrobiia</taxon>
        <taxon>Verrucomicrobiales</taxon>
        <taxon>Verrucomicrobiaceae</taxon>
        <taxon>Oceaniferula</taxon>
    </lineage>
</organism>
<reference evidence="2" key="1">
    <citation type="submission" date="2021-01" db="EMBL/GenBank/DDBJ databases">
        <title>Modified the classification status of verrucomicrobia.</title>
        <authorList>
            <person name="Feng X."/>
        </authorList>
    </citation>
    <scope>NUCLEOTIDE SEQUENCE</scope>
    <source>
        <strain evidence="2">5K15</strain>
    </source>
</reference>
<name>A0AAE2SA07_9BACT</name>
<evidence type="ECO:0000313" key="3">
    <source>
        <dbReference type="Proteomes" id="UP000634206"/>
    </source>
</evidence>
<sequence>MRHIISTLLLSLLPLHVSAEGLSVPQLMAGEAAGKTTVTTWAHAGKSVHVQATALQPGPVKVALYQVSGQSVAPLTYQGDQPQLEAGKNDLNLAMPAHSERGKVLFRLASSEGKLLGNLIVEILPADAWASIVKSSQQGAVFIDPALKKLSSWAQAQGIEAAASSSNNMHYTFSKTKPDPSDHLFKGVLVYERKAPAPLAIIEVINDTDLKTIILPPGYLDQLPDSAPAQALLLKHLKLLP</sequence>
<dbReference type="RefSeq" id="WP_309489130.1">
    <property type="nucleotide sequence ID" value="NZ_JAENIG010000003.1"/>
</dbReference>
<feature type="chain" id="PRO_5042291761" evidence="1">
    <location>
        <begin position="20"/>
        <end position="241"/>
    </location>
</feature>
<gene>
    <name evidence="2" type="ORF">JIN83_06105</name>
</gene>
<proteinExistence type="predicted"/>
<protein>
    <submittedName>
        <fullName evidence="2">Uncharacterized protein</fullName>
    </submittedName>
</protein>
<keyword evidence="3" id="KW-1185">Reference proteome</keyword>
<accession>A0AAE2SA07</accession>
<evidence type="ECO:0000256" key="1">
    <source>
        <dbReference type="SAM" id="SignalP"/>
    </source>
</evidence>
<dbReference type="AlphaFoldDB" id="A0AAE2SA07"/>
<keyword evidence="1" id="KW-0732">Signal</keyword>